<reference evidence="2 3" key="1">
    <citation type="submission" date="2018-03" db="EMBL/GenBank/DDBJ databases">
        <authorList>
            <person name="Fogelqvist J."/>
        </authorList>
    </citation>
    <scope>NUCLEOTIDE SEQUENCE [LARGE SCALE GENOMIC DNA]</scope>
</reference>
<sequence>MSQVLDVSWRLLAVPATTAPSVMHPAGRLLTRPTLLGERHAPDPHVRALSTSEPASLRSLGMATTCLTPEEVTALAMTNCVQTLSPEACADPPEYMFLFVLATGIAIALVFTFIAHYWQEHKDRAIDAIKHPWQLKSGIFILYSLFVVGYSVHWTLGNYLNSIGVVEASGYFSNWVIPNLVALSCFVSTIWLLTARLGEIARSTLAELSNRNSISGIEKFLIFISICSPVIATISCLANMGTNYGIWAAYTYQLEAQTGISILLIVVAEYAVRAHDLSRNTLFAQALNRVRVMTAVLILHTVFNIVQNTFHLVMFPMFVWRIWEIGELLTIQRCIAPRDSYAAWKTKDPFADKGTASDKILVKPAHRVSADGTADHITK</sequence>
<feature type="transmembrane region" description="Helical" evidence="1">
    <location>
        <begin position="220"/>
        <end position="240"/>
    </location>
</feature>
<organism evidence="2 3">
    <name type="scientific">Plasmodiophora brassicae</name>
    <name type="common">Clubroot disease agent</name>
    <dbReference type="NCBI Taxonomy" id="37360"/>
    <lineage>
        <taxon>Eukaryota</taxon>
        <taxon>Sar</taxon>
        <taxon>Rhizaria</taxon>
        <taxon>Endomyxa</taxon>
        <taxon>Phytomyxea</taxon>
        <taxon>Plasmodiophorida</taxon>
        <taxon>Plasmodiophoridae</taxon>
        <taxon>Plasmodiophora</taxon>
    </lineage>
</organism>
<feature type="transmembrane region" description="Helical" evidence="1">
    <location>
        <begin position="292"/>
        <end position="323"/>
    </location>
</feature>
<accession>A0A3P3YB46</accession>
<feature type="transmembrane region" description="Helical" evidence="1">
    <location>
        <begin position="252"/>
        <end position="272"/>
    </location>
</feature>
<proteinExistence type="predicted"/>
<evidence type="ECO:0000313" key="2">
    <source>
        <dbReference type="EMBL" id="SPQ97371.1"/>
    </source>
</evidence>
<feature type="transmembrane region" description="Helical" evidence="1">
    <location>
        <begin position="139"/>
        <end position="156"/>
    </location>
</feature>
<dbReference type="Proteomes" id="UP000290189">
    <property type="component" value="Unassembled WGS sequence"/>
</dbReference>
<keyword evidence="1" id="KW-0812">Transmembrane</keyword>
<gene>
    <name evidence="2" type="ORF">PLBR_LOCUS4586</name>
</gene>
<feature type="transmembrane region" description="Helical" evidence="1">
    <location>
        <begin position="176"/>
        <end position="199"/>
    </location>
</feature>
<dbReference type="AlphaFoldDB" id="A0A3P3YB46"/>
<geneLocation type="mitochondrion" evidence="2"/>
<dbReference type="EMBL" id="OVEO01000007">
    <property type="protein sequence ID" value="SPQ97371.1"/>
    <property type="molecule type" value="Genomic_DNA"/>
</dbReference>
<evidence type="ECO:0000256" key="1">
    <source>
        <dbReference type="SAM" id="Phobius"/>
    </source>
</evidence>
<feature type="transmembrane region" description="Helical" evidence="1">
    <location>
        <begin position="95"/>
        <end position="118"/>
    </location>
</feature>
<keyword evidence="1" id="KW-1133">Transmembrane helix</keyword>
<name>A0A3P3YB46_PLABS</name>
<keyword evidence="1" id="KW-0472">Membrane</keyword>
<keyword evidence="2" id="KW-0496">Mitochondrion</keyword>
<protein>
    <submittedName>
        <fullName evidence="2">Uncharacterized protein</fullName>
    </submittedName>
</protein>
<evidence type="ECO:0000313" key="3">
    <source>
        <dbReference type="Proteomes" id="UP000290189"/>
    </source>
</evidence>